<keyword evidence="1" id="KW-0472">Membrane</keyword>
<keyword evidence="1" id="KW-1133">Transmembrane helix</keyword>
<accession>A0A0P1F2A3</accession>
<dbReference type="EMBL" id="CYPU01000071">
    <property type="protein sequence ID" value="CUH49799.1"/>
    <property type="molecule type" value="Genomic_DNA"/>
</dbReference>
<feature type="transmembrane region" description="Helical" evidence="1">
    <location>
        <begin position="7"/>
        <end position="25"/>
    </location>
</feature>
<evidence type="ECO:0000313" key="3">
    <source>
        <dbReference type="Proteomes" id="UP000050783"/>
    </source>
</evidence>
<keyword evidence="1" id="KW-0812">Transmembrane</keyword>
<evidence type="ECO:0008006" key="4">
    <source>
        <dbReference type="Google" id="ProtNLM"/>
    </source>
</evidence>
<protein>
    <recommendedName>
        <fullName evidence="4">DUF3302 domain-containing protein</fullName>
    </recommendedName>
</protein>
<feature type="transmembrane region" description="Helical" evidence="1">
    <location>
        <begin position="45"/>
        <end position="63"/>
    </location>
</feature>
<evidence type="ECO:0000313" key="2">
    <source>
        <dbReference type="EMBL" id="CUH49799.1"/>
    </source>
</evidence>
<dbReference type="Proteomes" id="UP000050783">
    <property type="component" value="Unassembled WGS sequence"/>
</dbReference>
<evidence type="ECO:0000256" key="1">
    <source>
        <dbReference type="SAM" id="Phobius"/>
    </source>
</evidence>
<dbReference type="AlphaFoldDB" id="A0A0P1F2A3"/>
<gene>
    <name evidence="2" type="ORF">RUA4292_03997</name>
</gene>
<sequence>MDTGNEAVTGISGLVFAVSILMIIVRPPAADDRRYDAAPGVHWFWWVFWTVLFWPALLIVYFVHTGKKSAGAALAKKEIESGRG</sequence>
<organism evidence="2 3">
    <name type="scientific">Ruegeria atlantica</name>
    <dbReference type="NCBI Taxonomy" id="81569"/>
    <lineage>
        <taxon>Bacteria</taxon>
        <taxon>Pseudomonadati</taxon>
        <taxon>Pseudomonadota</taxon>
        <taxon>Alphaproteobacteria</taxon>
        <taxon>Rhodobacterales</taxon>
        <taxon>Roseobacteraceae</taxon>
        <taxon>Ruegeria</taxon>
    </lineage>
</organism>
<reference evidence="2 3" key="1">
    <citation type="submission" date="2015-09" db="EMBL/GenBank/DDBJ databases">
        <authorList>
            <consortium name="Swine Surveillance"/>
        </authorList>
    </citation>
    <scope>NUCLEOTIDE SEQUENCE [LARGE SCALE GENOMIC DNA]</scope>
    <source>
        <strain evidence="2 3">CECT 4292</strain>
    </source>
</reference>
<proteinExistence type="predicted"/>
<name>A0A0P1F2A3_9RHOB</name>